<evidence type="ECO:0000256" key="1">
    <source>
        <dbReference type="SAM" id="MobiDB-lite"/>
    </source>
</evidence>
<evidence type="ECO:0000313" key="3">
    <source>
        <dbReference type="Proteomes" id="UP001497482"/>
    </source>
</evidence>
<reference evidence="2 3" key="1">
    <citation type="submission" date="2024-04" db="EMBL/GenBank/DDBJ databases">
        <authorList>
            <person name="Waldvogel A.-M."/>
            <person name="Schoenle A."/>
        </authorList>
    </citation>
    <scope>NUCLEOTIDE SEQUENCE [LARGE SCALE GENOMIC DNA]</scope>
</reference>
<sequence>MNHHPPTSPTTIRYRYNSRHGPTMAPTSINHETPSTTITSHHHHQPSGVALREAQQHKRLTVNLHSPPPISPLTPWQPYPSPPFHLLPHYKHLPLGMCVDGGGGWRQEPGPTVWRHSALNAISSFFNIVSGERFRQSMIQVKSSFLISYKHIRPFHLLE</sequence>
<gene>
    <name evidence="2" type="ORF">KC01_LOCUS38295</name>
</gene>
<dbReference type="AlphaFoldDB" id="A0AAV2MEV2"/>
<dbReference type="Proteomes" id="UP001497482">
    <property type="component" value="Chromosome 7"/>
</dbReference>
<accession>A0AAV2MEV2</accession>
<name>A0AAV2MEV2_KNICA</name>
<evidence type="ECO:0000313" key="2">
    <source>
        <dbReference type="EMBL" id="CAL1611907.1"/>
    </source>
</evidence>
<dbReference type="EMBL" id="OZ035829">
    <property type="protein sequence ID" value="CAL1611907.1"/>
    <property type="molecule type" value="Genomic_DNA"/>
</dbReference>
<organism evidence="2 3">
    <name type="scientific">Knipowitschia caucasica</name>
    <name type="common">Caucasian dwarf goby</name>
    <name type="synonym">Pomatoschistus caucasicus</name>
    <dbReference type="NCBI Taxonomy" id="637954"/>
    <lineage>
        <taxon>Eukaryota</taxon>
        <taxon>Metazoa</taxon>
        <taxon>Chordata</taxon>
        <taxon>Craniata</taxon>
        <taxon>Vertebrata</taxon>
        <taxon>Euteleostomi</taxon>
        <taxon>Actinopterygii</taxon>
        <taxon>Neopterygii</taxon>
        <taxon>Teleostei</taxon>
        <taxon>Neoteleostei</taxon>
        <taxon>Acanthomorphata</taxon>
        <taxon>Gobiaria</taxon>
        <taxon>Gobiiformes</taxon>
        <taxon>Gobioidei</taxon>
        <taxon>Gobiidae</taxon>
        <taxon>Gobiinae</taxon>
        <taxon>Knipowitschia</taxon>
    </lineage>
</organism>
<proteinExistence type="predicted"/>
<protein>
    <submittedName>
        <fullName evidence="2">Uncharacterized protein</fullName>
    </submittedName>
</protein>
<feature type="region of interest" description="Disordered" evidence="1">
    <location>
        <begin position="1"/>
        <end position="53"/>
    </location>
</feature>
<keyword evidence="3" id="KW-1185">Reference proteome</keyword>